<organism evidence="1">
    <name type="scientific">Dyadobacter sp. 676</name>
    <dbReference type="NCBI Taxonomy" id="3088362"/>
    <lineage>
        <taxon>Bacteria</taxon>
        <taxon>Pseudomonadati</taxon>
        <taxon>Bacteroidota</taxon>
        <taxon>Cytophagia</taxon>
        <taxon>Cytophagales</taxon>
        <taxon>Spirosomataceae</taxon>
        <taxon>Dyadobacter</taxon>
    </lineage>
</organism>
<proteinExistence type="predicted"/>
<dbReference type="AlphaFoldDB" id="A0AAU8FQ98"/>
<dbReference type="SUPFAM" id="SSF49464">
    <property type="entry name" value="Carboxypeptidase regulatory domain-like"/>
    <property type="match status" value="1"/>
</dbReference>
<dbReference type="EMBL" id="CP159289">
    <property type="protein sequence ID" value="XCH25709.1"/>
    <property type="molecule type" value="Genomic_DNA"/>
</dbReference>
<protein>
    <recommendedName>
        <fullName evidence="2">Carboxypeptidase regulatory-like domain-containing protein</fullName>
    </recommendedName>
</protein>
<reference evidence="1" key="1">
    <citation type="submission" date="2024-06" db="EMBL/GenBank/DDBJ databases">
        <title>Sequencing and assembly of the genome of Dyadobacter sp. strain 676, a symbiont of Cyamopsis tetragonoloba.</title>
        <authorList>
            <person name="Guro P."/>
            <person name="Sazanova A."/>
            <person name="Kuznetsova I."/>
            <person name="Belimov A."/>
            <person name="Safronova V."/>
        </authorList>
    </citation>
    <scope>NUCLEOTIDE SEQUENCE</scope>
    <source>
        <strain evidence="1">676</strain>
    </source>
</reference>
<evidence type="ECO:0008006" key="2">
    <source>
        <dbReference type="Google" id="ProtNLM"/>
    </source>
</evidence>
<evidence type="ECO:0000313" key="1">
    <source>
        <dbReference type="EMBL" id="XCH25709.1"/>
    </source>
</evidence>
<accession>A0AAU8FQ98</accession>
<sequence>MQYARLTMLLFVACLAQGRLTAQVPETRLTLLAGFEGIKGSVTDAETNEPVAARIIVKDTSGKVQATYYEHCDGIFTEEDGTFSLRLRPGVYHLKIVRGIDYVTQDHTFKVCKNEGTNARIRLQPWVNLKKRGWINGDGHAHLYSEIPANDTMLRQVRKICLAQGVDFISACQGWAGYNDSTWKHAYSVVSDRRFRLLYGAEMPKYRTSHVWWLGLKSTLDNFGNLIDSTYEVQYYQSEQNADWEYAWLKFRSIPDLEVISRYAKTQGAMAVVAHPTSYWWQQRGNISKYTTNVASNLSFGLLSGNPWGGMAVMGYMSDNYYYQNIWFNVLNQGYLMPAFSELDGGYPRDNKFWYGSMRTYFGIDTALTSDPIEQITGAARKGRTFVTSGPIVFADIDRKYGLGDVIRASAESHELNIEAYASGDASDFLTYIVLFRNGKITHLWDLRTNRPRRFTTSYKLSEKDDAWYMVKVYGRDTWENPGDLDVLAFCRNSEYSATRKDFPGGKRSVAFTSPIYFRRKNEPQPAPLIARANLSVVSPATGKGVRKCTVDIFVAGEKIGTARLSGGKGRLRFPVNAQLKITDEGHEPIIRSLYADYEPYLAIQERIANGQWMAENNWKNTLNKSHVPWEVFQFEKTKKNLVPRALGNHIAA</sequence>
<name>A0AAU8FQ98_9BACT</name>
<dbReference type="InterPro" id="IPR008969">
    <property type="entry name" value="CarboxyPept-like_regulatory"/>
</dbReference>
<gene>
    <name evidence="1" type="ORF">ABV298_04580</name>
</gene>
<dbReference type="Gene3D" id="2.60.40.1120">
    <property type="entry name" value="Carboxypeptidase-like, regulatory domain"/>
    <property type="match status" value="1"/>
</dbReference>
<dbReference type="RefSeq" id="WP_353721007.1">
    <property type="nucleotide sequence ID" value="NZ_CP159289.1"/>
</dbReference>
<dbReference type="Gene3D" id="3.20.20.140">
    <property type="entry name" value="Metal-dependent hydrolases"/>
    <property type="match status" value="1"/>
</dbReference>